<gene>
    <name evidence="3" type="primary">LOC117233970</name>
</gene>
<dbReference type="InterPro" id="IPR002999">
    <property type="entry name" value="Tudor"/>
</dbReference>
<dbReference type="KEGG" id="bvk:117233970"/>
<evidence type="ECO:0000313" key="3">
    <source>
        <dbReference type="RefSeq" id="XP_033350606.1"/>
    </source>
</evidence>
<dbReference type="Pfam" id="PF00567">
    <property type="entry name" value="TUDOR"/>
    <property type="match status" value="1"/>
</dbReference>
<dbReference type="Proteomes" id="UP000504631">
    <property type="component" value="Unplaced"/>
</dbReference>
<dbReference type="GeneID" id="117233970"/>
<evidence type="ECO:0000259" key="1">
    <source>
        <dbReference type="PROSITE" id="PS50304"/>
    </source>
</evidence>
<dbReference type="PROSITE" id="PS50304">
    <property type="entry name" value="TUDOR"/>
    <property type="match status" value="1"/>
</dbReference>
<proteinExistence type="predicted"/>
<name>A0A6J3KE28_9HYME</name>
<dbReference type="Gene3D" id="2.30.30.140">
    <property type="match status" value="1"/>
</dbReference>
<accession>A0A6J3KE28</accession>
<feature type="domain" description="Tudor" evidence="1">
    <location>
        <begin position="342"/>
        <end position="399"/>
    </location>
</feature>
<dbReference type="SUPFAM" id="SSF63748">
    <property type="entry name" value="Tudor/PWWP/MBT"/>
    <property type="match status" value="1"/>
</dbReference>
<evidence type="ECO:0000313" key="2">
    <source>
        <dbReference type="Proteomes" id="UP000504631"/>
    </source>
</evidence>
<dbReference type="SMART" id="SM00333">
    <property type="entry name" value="TUDOR"/>
    <property type="match status" value="1"/>
</dbReference>
<dbReference type="AlphaFoldDB" id="A0A6J3KE28"/>
<dbReference type="RefSeq" id="XP_033350606.1">
    <property type="nucleotide sequence ID" value="XM_033494715.1"/>
</dbReference>
<sequence length="476" mass="54201">MLVHNFHILVMHVFQIRFCVKIRLSQKAREKYTNFKYEDIISVKMTSIDSSKVADVEVQNENDISTSEVIETNNDQSPNTSTIAKVEEETVVTSEISTCNKALYSLCKEKSIVNALTVGEVGTLEVHAVLKNNTYGITLLPNNAEHQFDKVMASLAAVPEDFQRTINNLNIEDMFYGQQADKEWVRGYIVSELPFLKIANIDEAKVETIKNITTCEQIALDTYAFSALCEITDDRHKLEDGDICEYEVLGRTRIKEQDGYEILIYTDDSKIKATVKPWIPTLQQLGTQCAEVNNETEVCVTGYRDHIHMYVRPINTVGLEHYNHVMQTIAKCAETSPFLRKPPNVGDAVIVQSADENYYRAFVTRVQDDRITILYLDLGRKEVITDMKKLKILPDNLKKVRFSMTKLLLKDVPRDIPLIKEVDDYLAHIVATKVPLLCTYDGIPSLDGVYLKFHDGETLNNMICKCIESTFEELSE</sequence>
<keyword evidence="2" id="KW-1185">Reference proteome</keyword>
<organism evidence="2 3">
    <name type="scientific">Bombus vosnesenskii</name>
    <dbReference type="NCBI Taxonomy" id="207650"/>
    <lineage>
        <taxon>Eukaryota</taxon>
        <taxon>Metazoa</taxon>
        <taxon>Ecdysozoa</taxon>
        <taxon>Arthropoda</taxon>
        <taxon>Hexapoda</taxon>
        <taxon>Insecta</taxon>
        <taxon>Pterygota</taxon>
        <taxon>Neoptera</taxon>
        <taxon>Endopterygota</taxon>
        <taxon>Hymenoptera</taxon>
        <taxon>Apocrita</taxon>
        <taxon>Aculeata</taxon>
        <taxon>Apoidea</taxon>
        <taxon>Anthophila</taxon>
        <taxon>Apidae</taxon>
        <taxon>Bombus</taxon>
        <taxon>Pyrobombus</taxon>
    </lineage>
</organism>
<reference evidence="3" key="1">
    <citation type="submission" date="2025-08" db="UniProtKB">
        <authorList>
            <consortium name="RefSeq"/>
        </authorList>
    </citation>
    <scope>IDENTIFICATION</scope>
    <source>
        <tissue evidence="3">Muscle</tissue>
    </source>
</reference>
<protein>
    <submittedName>
        <fullName evidence="3">Uncharacterized protein LOC117233970 isoform X1</fullName>
    </submittedName>
</protein>